<evidence type="ECO:0000313" key="10">
    <source>
        <dbReference type="Proteomes" id="UP001139409"/>
    </source>
</evidence>
<keyword evidence="3 6" id="KW-0378">Hydrolase</keyword>
<dbReference type="PROSITE" id="PS01095">
    <property type="entry name" value="GH18_1"/>
    <property type="match status" value="1"/>
</dbReference>
<dbReference type="InterPro" id="IPR017853">
    <property type="entry name" value="GH"/>
</dbReference>
<evidence type="ECO:0000256" key="2">
    <source>
        <dbReference type="ARBA" id="ARBA00012729"/>
    </source>
</evidence>
<gene>
    <name evidence="9" type="ORF">LDX50_04455</name>
</gene>
<dbReference type="AlphaFoldDB" id="A0A9X1KVW8"/>
<sequence>MKFPIIVPSSIFFLLVSCSAPESRNEEFHEEQGTDPVIMAYYVPERDYQPEKIPVEKLTHIIYSFTHVIDGEMKFGKPEVAGPKLEALVRQKERNPDLKVMIACGGWGADGFSDMALTEESRAKFINSAHDFIQKYQLDGMDMDWEYPGISGAGTKARPEDTKNFTALMKGLREMLDTFESPKVLTFASAGWKRYYDHIEVNEVMKYANYTNVMTYDQVSGVSIYTGHHTPLGDVTSEEIVGTPFHDHLDSLFKAGESPDPNPESVEKIVTFLISEGVDPKQIVIGAAFYGRAWKGVPPVNHGLYQLSRGLHIGWSAYHHIRKTFEPDTNYVRFWDEKAKAPFMYNERDSIMISYDDTVSVALKTRYAMDRQLGGIMFWELGNDTKERGSLLDAIYEAAQK</sequence>
<dbReference type="GO" id="GO:0005975">
    <property type="term" value="P:carbohydrate metabolic process"/>
    <property type="evidence" value="ECO:0007669"/>
    <property type="project" value="InterPro"/>
</dbReference>
<dbReference type="PANTHER" id="PTHR11177">
    <property type="entry name" value="CHITINASE"/>
    <property type="match status" value="1"/>
</dbReference>
<dbReference type="Pfam" id="PF00704">
    <property type="entry name" value="Glyco_hydro_18"/>
    <property type="match status" value="1"/>
</dbReference>
<keyword evidence="10" id="KW-1185">Reference proteome</keyword>
<comment type="similarity">
    <text evidence="7">Belongs to the glycosyl hydrolase 18 family.</text>
</comment>
<dbReference type="InterPro" id="IPR011583">
    <property type="entry name" value="Chitinase_II/V-like_cat"/>
</dbReference>
<dbReference type="InterPro" id="IPR001579">
    <property type="entry name" value="Glyco_hydro_18_chit_AS"/>
</dbReference>
<keyword evidence="4" id="KW-0624">Polysaccharide degradation</keyword>
<dbReference type="Gene3D" id="3.10.50.10">
    <property type="match status" value="1"/>
</dbReference>
<dbReference type="InterPro" id="IPR029070">
    <property type="entry name" value="Chitinase_insertion_sf"/>
</dbReference>
<dbReference type="RefSeq" id="WP_225697209.1">
    <property type="nucleotide sequence ID" value="NZ_JAIXNE010000001.1"/>
</dbReference>
<keyword evidence="5 6" id="KW-0326">Glycosidase</keyword>
<evidence type="ECO:0000256" key="6">
    <source>
        <dbReference type="RuleBase" id="RU000489"/>
    </source>
</evidence>
<dbReference type="InterPro" id="IPR050314">
    <property type="entry name" value="Glycosyl_Hydrlase_18"/>
</dbReference>
<evidence type="ECO:0000256" key="4">
    <source>
        <dbReference type="ARBA" id="ARBA00023024"/>
    </source>
</evidence>
<evidence type="ECO:0000259" key="8">
    <source>
        <dbReference type="PROSITE" id="PS51910"/>
    </source>
</evidence>
<dbReference type="Proteomes" id="UP001139409">
    <property type="component" value="Unassembled WGS sequence"/>
</dbReference>
<dbReference type="SUPFAM" id="SSF51445">
    <property type="entry name" value="(Trans)glycosidases"/>
    <property type="match status" value="1"/>
</dbReference>
<accession>A0A9X1KVW8</accession>
<organism evidence="9 10">
    <name type="scientific">Fulvivirga sedimenti</name>
    <dbReference type="NCBI Taxonomy" id="2879465"/>
    <lineage>
        <taxon>Bacteria</taxon>
        <taxon>Pseudomonadati</taxon>
        <taxon>Bacteroidota</taxon>
        <taxon>Cytophagia</taxon>
        <taxon>Cytophagales</taxon>
        <taxon>Fulvivirgaceae</taxon>
        <taxon>Fulvivirga</taxon>
    </lineage>
</organism>
<evidence type="ECO:0000256" key="5">
    <source>
        <dbReference type="ARBA" id="ARBA00023295"/>
    </source>
</evidence>
<dbReference type="SUPFAM" id="SSF54556">
    <property type="entry name" value="Chitinase insertion domain"/>
    <property type="match status" value="1"/>
</dbReference>
<dbReference type="GO" id="GO:0008843">
    <property type="term" value="F:endochitinase activity"/>
    <property type="evidence" value="ECO:0007669"/>
    <property type="project" value="UniProtKB-EC"/>
</dbReference>
<dbReference type="PANTHER" id="PTHR11177:SF317">
    <property type="entry name" value="CHITINASE 12-RELATED"/>
    <property type="match status" value="1"/>
</dbReference>
<comment type="caution">
    <text evidence="9">The sequence shown here is derived from an EMBL/GenBank/DDBJ whole genome shotgun (WGS) entry which is preliminary data.</text>
</comment>
<keyword evidence="4" id="KW-0146">Chitin degradation</keyword>
<proteinExistence type="inferred from homology"/>
<dbReference type="SMART" id="SM00636">
    <property type="entry name" value="Glyco_18"/>
    <property type="match status" value="1"/>
</dbReference>
<dbReference type="PROSITE" id="PS51257">
    <property type="entry name" value="PROKAR_LIPOPROTEIN"/>
    <property type="match status" value="1"/>
</dbReference>
<dbReference type="PROSITE" id="PS51910">
    <property type="entry name" value="GH18_2"/>
    <property type="match status" value="1"/>
</dbReference>
<keyword evidence="4" id="KW-0119">Carbohydrate metabolism</keyword>
<dbReference type="GO" id="GO:0008061">
    <property type="term" value="F:chitin binding"/>
    <property type="evidence" value="ECO:0007669"/>
    <property type="project" value="InterPro"/>
</dbReference>
<dbReference type="CDD" id="cd06548">
    <property type="entry name" value="GH18_chitinase"/>
    <property type="match status" value="1"/>
</dbReference>
<protein>
    <recommendedName>
        <fullName evidence="2">chitinase</fullName>
        <ecNumber evidence="2">3.2.1.14</ecNumber>
    </recommendedName>
</protein>
<dbReference type="Gene3D" id="3.20.20.80">
    <property type="entry name" value="Glycosidases"/>
    <property type="match status" value="1"/>
</dbReference>
<evidence type="ECO:0000256" key="7">
    <source>
        <dbReference type="RuleBase" id="RU004453"/>
    </source>
</evidence>
<feature type="domain" description="GH18" evidence="8">
    <location>
        <begin position="36"/>
        <end position="401"/>
    </location>
</feature>
<comment type="catalytic activity">
    <reaction evidence="1">
        <text>Random endo-hydrolysis of N-acetyl-beta-D-glucosaminide (1-&gt;4)-beta-linkages in chitin and chitodextrins.</text>
        <dbReference type="EC" id="3.2.1.14"/>
    </reaction>
</comment>
<evidence type="ECO:0000256" key="1">
    <source>
        <dbReference type="ARBA" id="ARBA00000822"/>
    </source>
</evidence>
<evidence type="ECO:0000313" key="9">
    <source>
        <dbReference type="EMBL" id="MCA6074105.1"/>
    </source>
</evidence>
<dbReference type="EC" id="3.2.1.14" evidence="2"/>
<reference evidence="9" key="1">
    <citation type="submission" date="2021-09" db="EMBL/GenBank/DDBJ databases">
        <title>Fulvivirga sp. isolated from coastal sediment.</title>
        <authorList>
            <person name="Yu H."/>
        </authorList>
    </citation>
    <scope>NUCLEOTIDE SEQUENCE</scope>
    <source>
        <strain evidence="9">1062</strain>
    </source>
</reference>
<dbReference type="EMBL" id="JAIXNE010000001">
    <property type="protein sequence ID" value="MCA6074105.1"/>
    <property type="molecule type" value="Genomic_DNA"/>
</dbReference>
<evidence type="ECO:0000256" key="3">
    <source>
        <dbReference type="ARBA" id="ARBA00022801"/>
    </source>
</evidence>
<dbReference type="GO" id="GO:0006032">
    <property type="term" value="P:chitin catabolic process"/>
    <property type="evidence" value="ECO:0007669"/>
    <property type="project" value="UniProtKB-KW"/>
</dbReference>
<dbReference type="InterPro" id="IPR001223">
    <property type="entry name" value="Glyco_hydro18_cat"/>
</dbReference>
<name>A0A9X1KVW8_9BACT</name>